<dbReference type="RefSeq" id="WP_271091477.1">
    <property type="nucleotide sequence ID" value="NZ_JAPJZH010000014.1"/>
</dbReference>
<keyword evidence="6" id="KW-1185">Reference proteome</keyword>
<evidence type="ECO:0000313" key="5">
    <source>
        <dbReference type="EMBL" id="MDA4847641.1"/>
    </source>
</evidence>
<evidence type="ECO:0000259" key="4">
    <source>
        <dbReference type="PROSITE" id="PS51071"/>
    </source>
</evidence>
<dbReference type="SUPFAM" id="SSF53697">
    <property type="entry name" value="SIS domain"/>
    <property type="match status" value="1"/>
</dbReference>
<dbReference type="InterPro" id="IPR046348">
    <property type="entry name" value="SIS_dom_sf"/>
</dbReference>
<evidence type="ECO:0000256" key="1">
    <source>
        <dbReference type="ARBA" id="ARBA00023015"/>
    </source>
</evidence>
<keyword evidence="1" id="KW-0805">Transcription regulation</keyword>
<dbReference type="InterPro" id="IPR035472">
    <property type="entry name" value="RpiR-like_SIS"/>
</dbReference>
<name>A0ABT4VSF3_9HYPH</name>
<dbReference type="InterPro" id="IPR036388">
    <property type="entry name" value="WH-like_DNA-bd_sf"/>
</dbReference>
<dbReference type="Proteomes" id="UP001148313">
    <property type="component" value="Unassembled WGS sequence"/>
</dbReference>
<accession>A0ABT4VSF3</accession>
<dbReference type="PANTHER" id="PTHR30514">
    <property type="entry name" value="GLUCOKINASE"/>
    <property type="match status" value="1"/>
</dbReference>
<dbReference type="InterPro" id="IPR000281">
    <property type="entry name" value="HTH_RpiR"/>
</dbReference>
<proteinExistence type="predicted"/>
<dbReference type="CDD" id="cd05013">
    <property type="entry name" value="SIS_RpiR"/>
    <property type="match status" value="1"/>
</dbReference>
<dbReference type="EMBL" id="JAPJZH010000014">
    <property type="protein sequence ID" value="MDA4847641.1"/>
    <property type="molecule type" value="Genomic_DNA"/>
</dbReference>
<dbReference type="InterPro" id="IPR001347">
    <property type="entry name" value="SIS_dom"/>
</dbReference>
<dbReference type="Pfam" id="PF01380">
    <property type="entry name" value="SIS"/>
    <property type="match status" value="1"/>
</dbReference>
<dbReference type="Gene3D" id="3.40.50.10490">
    <property type="entry name" value="Glucose-6-phosphate isomerase like protein, domain 1"/>
    <property type="match status" value="1"/>
</dbReference>
<dbReference type="InterPro" id="IPR047640">
    <property type="entry name" value="RpiR-like"/>
</dbReference>
<protein>
    <submittedName>
        <fullName evidence="5">MurR/RpiR family transcriptional regulator</fullName>
    </submittedName>
</protein>
<dbReference type="Pfam" id="PF01418">
    <property type="entry name" value="HTH_6"/>
    <property type="match status" value="1"/>
</dbReference>
<keyword evidence="2" id="KW-0238">DNA-binding</keyword>
<comment type="caution">
    <text evidence="5">The sequence shown here is derived from an EMBL/GenBank/DDBJ whole genome shotgun (WGS) entry which is preliminary data.</text>
</comment>
<keyword evidence="3" id="KW-0804">Transcription</keyword>
<dbReference type="PANTHER" id="PTHR30514:SF18">
    <property type="entry name" value="RPIR-FAMILY TRANSCRIPTIONAL REGULATOR"/>
    <property type="match status" value="1"/>
</dbReference>
<dbReference type="InterPro" id="IPR009057">
    <property type="entry name" value="Homeodomain-like_sf"/>
</dbReference>
<evidence type="ECO:0000313" key="6">
    <source>
        <dbReference type="Proteomes" id="UP001148313"/>
    </source>
</evidence>
<organism evidence="5 6">
    <name type="scientific">Hoeflea poritis</name>
    <dbReference type="NCBI Taxonomy" id="2993659"/>
    <lineage>
        <taxon>Bacteria</taxon>
        <taxon>Pseudomonadati</taxon>
        <taxon>Pseudomonadota</taxon>
        <taxon>Alphaproteobacteria</taxon>
        <taxon>Hyphomicrobiales</taxon>
        <taxon>Rhizobiaceae</taxon>
        <taxon>Hoeflea</taxon>
    </lineage>
</organism>
<gene>
    <name evidence="5" type="ORF">OOZ53_19935</name>
</gene>
<dbReference type="SUPFAM" id="SSF46689">
    <property type="entry name" value="Homeodomain-like"/>
    <property type="match status" value="1"/>
</dbReference>
<dbReference type="PROSITE" id="PS51071">
    <property type="entry name" value="HTH_RPIR"/>
    <property type="match status" value="1"/>
</dbReference>
<dbReference type="Gene3D" id="1.10.10.10">
    <property type="entry name" value="Winged helix-like DNA-binding domain superfamily/Winged helix DNA-binding domain"/>
    <property type="match status" value="1"/>
</dbReference>
<evidence type="ECO:0000256" key="2">
    <source>
        <dbReference type="ARBA" id="ARBA00023125"/>
    </source>
</evidence>
<reference evidence="5" key="1">
    <citation type="submission" date="2022-11" db="EMBL/GenBank/DDBJ databases">
        <title>Hoeflea poritis sp. nov., isolated from scleractinian coral Porites lutea.</title>
        <authorList>
            <person name="Zhang G."/>
            <person name="Wei Q."/>
            <person name="Cai L."/>
        </authorList>
    </citation>
    <scope>NUCLEOTIDE SEQUENCE</scope>
    <source>
        <strain evidence="5">E7-10</strain>
    </source>
</reference>
<sequence>MDLRKRIEEKSQDFTANERKLAAALLADYPFAGLESIQSFAEKTYTSAPTITRFVQKLGYGGYQEFQRLLIGELKEGQQSPIELRRRTEPIKTGFLNSFLGRTADIIQQVTEVVTEEQFNRICALLADNKRSVYLVGGRISDPIAQLLARHLRQIRRDVYHVPPDPEVWPEYLLRMRAQDVLFMVDFRRYEQRLARLAKMAARKRGSQIVLVTDKWLSPISQHAAEVLPMPIESGTAWDSYCGAIALIEAMISHVAEQDWDATKKRIGDWDGFRSASVKDDQGS</sequence>
<evidence type="ECO:0000256" key="3">
    <source>
        <dbReference type="ARBA" id="ARBA00023163"/>
    </source>
</evidence>
<feature type="domain" description="HTH rpiR-type" evidence="4">
    <location>
        <begin position="1"/>
        <end position="77"/>
    </location>
</feature>